<dbReference type="AlphaFoldDB" id="A0A1E3VJE2"/>
<comment type="caution">
    <text evidence="8">The sequence shown here is derived from an EMBL/GenBank/DDBJ whole genome shotgun (WGS) entry which is preliminary data.</text>
</comment>
<proteinExistence type="predicted"/>
<dbReference type="InterPro" id="IPR038050">
    <property type="entry name" value="Neuro_actylchol_rec"/>
</dbReference>
<dbReference type="CDD" id="cd18988">
    <property type="entry name" value="LGIC_ECD_bact"/>
    <property type="match status" value="1"/>
</dbReference>
<sequence length="351" mass="39608">MLLWVLLLLGPTPAFAMDAGMPNPPASPTVVKVGIFLADIVDLDEMDETFQAELIVLAEWTDPRLAFDANEYGSDRKLFQGGFQFDEVFGGWWPSLIFLNEIGSGDLNAIQIEVFSDGRVVSKEQRNVTLETPMNLHSYPFDVQVLEADMIAFGDTSREVVLDVHKGMQGASEEYAKTNKKVNIAQWQLVGVDVTPFMSKHRYYAEDAEISAVKLAITLKRDPMNIIWKVLTPMVILVSLMWAVFWMDIHDLSDRLNVSFIGILTIVAYQFLIDGTMPRISYFTLTDTVVLYSFVIMCLTILESLVVVSLSRADRDSIARRVDKTAQWLFPVVYFSGLILIFATYHFLFGS</sequence>
<evidence type="ECO:0000256" key="4">
    <source>
        <dbReference type="ARBA" id="ARBA00023136"/>
    </source>
</evidence>
<dbReference type="GO" id="GO:0005230">
    <property type="term" value="F:extracellular ligand-gated monoatomic ion channel activity"/>
    <property type="evidence" value="ECO:0007669"/>
    <property type="project" value="InterPro"/>
</dbReference>
<keyword evidence="3 5" id="KW-1133">Transmembrane helix</keyword>
<dbReference type="Pfam" id="PF02931">
    <property type="entry name" value="Neur_chan_LBD"/>
    <property type="match status" value="1"/>
</dbReference>
<dbReference type="InterPro" id="IPR036719">
    <property type="entry name" value="Neuro-gated_channel_TM_sf"/>
</dbReference>
<evidence type="ECO:0000256" key="1">
    <source>
        <dbReference type="ARBA" id="ARBA00004141"/>
    </source>
</evidence>
<organism evidence="8 9">
    <name type="scientific">Methyloceanibacter stevinii</name>
    <dbReference type="NCBI Taxonomy" id="1774970"/>
    <lineage>
        <taxon>Bacteria</taxon>
        <taxon>Pseudomonadati</taxon>
        <taxon>Pseudomonadota</taxon>
        <taxon>Alphaproteobacteria</taxon>
        <taxon>Hyphomicrobiales</taxon>
        <taxon>Hyphomicrobiaceae</taxon>
        <taxon>Methyloceanibacter</taxon>
    </lineage>
</organism>
<dbReference type="EMBL" id="LPWE01000014">
    <property type="protein sequence ID" value="ODR93639.1"/>
    <property type="molecule type" value="Genomic_DNA"/>
</dbReference>
<gene>
    <name evidence="8" type="ORF">AUC70_12435</name>
</gene>
<feature type="transmembrane region" description="Helical" evidence="5">
    <location>
        <begin position="328"/>
        <end position="348"/>
    </location>
</feature>
<evidence type="ECO:0000256" key="5">
    <source>
        <dbReference type="SAM" id="Phobius"/>
    </source>
</evidence>
<feature type="chain" id="PRO_5009138296" description="Neurotransmitter-gated ion-channel ligand-binding domain-containing protein" evidence="6">
    <location>
        <begin position="17"/>
        <end position="351"/>
    </location>
</feature>
<dbReference type="GO" id="GO:0016020">
    <property type="term" value="C:membrane"/>
    <property type="evidence" value="ECO:0007669"/>
    <property type="project" value="UniProtKB-SubCell"/>
</dbReference>
<keyword evidence="4 5" id="KW-0472">Membrane</keyword>
<keyword evidence="9" id="KW-1185">Reference proteome</keyword>
<protein>
    <recommendedName>
        <fullName evidence="7">Neurotransmitter-gated ion-channel ligand-binding domain-containing protein</fullName>
    </recommendedName>
</protein>
<feature type="domain" description="Neurotransmitter-gated ion-channel ligand-binding" evidence="7">
    <location>
        <begin position="25"/>
        <end position="223"/>
    </location>
</feature>
<evidence type="ECO:0000256" key="6">
    <source>
        <dbReference type="SAM" id="SignalP"/>
    </source>
</evidence>
<dbReference type="STRING" id="1774970.AUC70_12435"/>
<keyword evidence="6" id="KW-0732">Signal</keyword>
<name>A0A1E3VJE2_9HYPH</name>
<dbReference type="Gene3D" id="1.20.58.390">
    <property type="entry name" value="Neurotransmitter-gated ion-channel transmembrane domain"/>
    <property type="match status" value="1"/>
</dbReference>
<keyword evidence="2 5" id="KW-0812">Transmembrane</keyword>
<accession>A0A1E3VJE2</accession>
<dbReference type="PANTHER" id="PTHR18945">
    <property type="entry name" value="NEUROTRANSMITTER GATED ION CHANNEL"/>
    <property type="match status" value="1"/>
</dbReference>
<dbReference type="InterPro" id="IPR006201">
    <property type="entry name" value="Neur_channel"/>
</dbReference>
<dbReference type="NCBIfam" id="NF033918">
    <property type="entry name" value="LGIC_1"/>
    <property type="match status" value="1"/>
</dbReference>
<feature type="signal peptide" evidence="6">
    <location>
        <begin position="1"/>
        <end position="16"/>
    </location>
</feature>
<evidence type="ECO:0000259" key="7">
    <source>
        <dbReference type="Pfam" id="PF02931"/>
    </source>
</evidence>
<dbReference type="GO" id="GO:0004888">
    <property type="term" value="F:transmembrane signaling receptor activity"/>
    <property type="evidence" value="ECO:0007669"/>
    <property type="project" value="InterPro"/>
</dbReference>
<dbReference type="Gene3D" id="2.70.170.10">
    <property type="entry name" value="Neurotransmitter-gated ion-channel ligand-binding domain"/>
    <property type="match status" value="1"/>
</dbReference>
<feature type="transmembrane region" description="Helical" evidence="5">
    <location>
        <begin position="226"/>
        <end position="246"/>
    </location>
</feature>
<evidence type="ECO:0000256" key="2">
    <source>
        <dbReference type="ARBA" id="ARBA00022692"/>
    </source>
</evidence>
<evidence type="ECO:0000313" key="8">
    <source>
        <dbReference type="EMBL" id="ODR93639.1"/>
    </source>
</evidence>
<dbReference type="SUPFAM" id="SSF90112">
    <property type="entry name" value="Neurotransmitter-gated ion-channel transmembrane pore"/>
    <property type="match status" value="1"/>
</dbReference>
<feature type="transmembrane region" description="Helical" evidence="5">
    <location>
        <begin position="289"/>
        <end position="308"/>
    </location>
</feature>
<feature type="transmembrane region" description="Helical" evidence="5">
    <location>
        <begin position="258"/>
        <end position="277"/>
    </location>
</feature>
<dbReference type="InterPro" id="IPR036734">
    <property type="entry name" value="Neur_chan_lig-bd_sf"/>
</dbReference>
<reference evidence="8 9" key="1">
    <citation type="journal article" date="2016" name="Environ. Microbiol.">
        <title>New Methyloceanibacter diversity from North Sea sediments includes methanotroph containing solely the soluble methane monooxygenase.</title>
        <authorList>
            <person name="Vekeman B."/>
            <person name="Kerckhof F.M."/>
            <person name="Cremers G."/>
            <person name="de Vos P."/>
            <person name="Vandamme P."/>
            <person name="Boon N."/>
            <person name="Op den Camp H.J."/>
            <person name="Heylen K."/>
        </authorList>
    </citation>
    <scope>NUCLEOTIDE SEQUENCE [LARGE SCALE GENOMIC DNA]</scope>
    <source>
        <strain evidence="8 9">R-67176</strain>
    </source>
</reference>
<dbReference type="Proteomes" id="UP000094172">
    <property type="component" value="Unassembled WGS sequence"/>
</dbReference>
<evidence type="ECO:0000256" key="3">
    <source>
        <dbReference type="ARBA" id="ARBA00022989"/>
    </source>
</evidence>
<dbReference type="InterPro" id="IPR006202">
    <property type="entry name" value="Neur_chan_lig-bd"/>
</dbReference>
<evidence type="ECO:0000313" key="9">
    <source>
        <dbReference type="Proteomes" id="UP000094172"/>
    </source>
</evidence>
<dbReference type="SUPFAM" id="SSF63712">
    <property type="entry name" value="Nicotinic receptor ligand binding domain-like"/>
    <property type="match status" value="1"/>
</dbReference>
<comment type="subcellular location">
    <subcellularLocation>
        <location evidence="1">Membrane</location>
        <topology evidence="1">Multi-pass membrane protein</topology>
    </subcellularLocation>
</comment>